<keyword evidence="1" id="KW-0143">Chaperone</keyword>
<accession>A0AAN8A9L7</accession>
<dbReference type="EMBL" id="JAWIZZ010000006">
    <property type="protein sequence ID" value="KAK5782246.1"/>
    <property type="molecule type" value="Genomic_DNA"/>
</dbReference>
<proteinExistence type="predicted"/>
<dbReference type="GO" id="GO:0051082">
    <property type="term" value="F:unfolded protein binding"/>
    <property type="evidence" value="ECO:0007669"/>
    <property type="project" value="TreeGrafter"/>
</dbReference>
<dbReference type="CDD" id="cd06257">
    <property type="entry name" value="DnaJ"/>
    <property type="match status" value="1"/>
</dbReference>
<dbReference type="SMART" id="SM00271">
    <property type="entry name" value="DnaJ"/>
    <property type="match status" value="1"/>
</dbReference>
<dbReference type="InterPro" id="IPR001623">
    <property type="entry name" value="DnaJ_domain"/>
</dbReference>
<dbReference type="PROSITE" id="PS00636">
    <property type="entry name" value="DNAJ_1"/>
    <property type="match status" value="1"/>
</dbReference>
<dbReference type="PROSITE" id="PS50076">
    <property type="entry name" value="DNAJ_2"/>
    <property type="match status" value="1"/>
</dbReference>
<organism evidence="4 5">
    <name type="scientific">Arxiozyma heterogenica</name>
    <dbReference type="NCBI Taxonomy" id="278026"/>
    <lineage>
        <taxon>Eukaryota</taxon>
        <taxon>Fungi</taxon>
        <taxon>Dikarya</taxon>
        <taxon>Ascomycota</taxon>
        <taxon>Saccharomycotina</taxon>
        <taxon>Saccharomycetes</taxon>
        <taxon>Saccharomycetales</taxon>
        <taxon>Saccharomycetaceae</taxon>
        <taxon>Arxiozyma</taxon>
    </lineage>
</organism>
<dbReference type="InterPro" id="IPR036869">
    <property type="entry name" value="J_dom_sf"/>
</dbReference>
<evidence type="ECO:0000256" key="1">
    <source>
        <dbReference type="ARBA" id="ARBA00023186"/>
    </source>
</evidence>
<dbReference type="Gene3D" id="1.10.287.110">
    <property type="entry name" value="DnaJ domain"/>
    <property type="match status" value="1"/>
</dbReference>
<dbReference type="AlphaFoldDB" id="A0AAN8A9L7"/>
<feature type="compositionally biased region" description="Basic and acidic residues" evidence="2">
    <location>
        <begin position="264"/>
        <end position="288"/>
    </location>
</feature>
<dbReference type="SUPFAM" id="SSF46565">
    <property type="entry name" value="Chaperone J-domain"/>
    <property type="match status" value="1"/>
</dbReference>
<evidence type="ECO:0000313" key="4">
    <source>
        <dbReference type="EMBL" id="KAK5782246.1"/>
    </source>
</evidence>
<dbReference type="PANTHER" id="PTHR43096:SF52">
    <property type="entry name" value="DNAJ HOMOLOG 1, MITOCHONDRIAL-RELATED"/>
    <property type="match status" value="1"/>
</dbReference>
<feature type="domain" description="J" evidence="3">
    <location>
        <begin position="7"/>
        <end position="71"/>
    </location>
</feature>
<sequence length="543" mass="63758">MELDQTTFYSILGLSSNATATEISKSYKKLARKFHPDKSKLNNTETIFKIIVEAYAILSNEELKSKYDKELMLSGLYEYSPKDKVPLNNPFNAPVYHRRGMPYEQQPYGFGFETKKYDDMERTRTDKTAFKQPSSNKLKSFNIKTYQRSQKRYSNDMNLNTKINEKNNFGISKNEKQNNTFINSGHDDVNIDIQPNFPSNANINKDFNHAESDYNLNYKDSGKKHIETNFETTDNLRGEKQATFDNKSFSKKQERSFSVSNEEGNIKDIKESRSKLHKLEHPNRESTHSEQPLPNWDYAQRQRFRTKQKNKESLRRSTSPIKMAFTNDNISINDEWNNNIREIIEKMKNIDQTTAKATDATNINTKRREDFAFDLGKIDESLESIPIPSPKRSKTMGNNSFLHKPVNITLPRIYKKEIIQEEETFINLEILKRESPKLPNFQIDLSNPLELENCKEDISRFITDCNILKRDIMSIYMNRLMFDMENKERLLRIENIGTWLKCRQYDSELANKIQELEYKQSMIIHAFNNMISGIYSSKPTWYS</sequence>
<dbReference type="Pfam" id="PF00226">
    <property type="entry name" value="DnaJ"/>
    <property type="match status" value="1"/>
</dbReference>
<gene>
    <name evidence="4" type="ORF">RI543_000176</name>
</gene>
<dbReference type="GO" id="GO:0005737">
    <property type="term" value="C:cytoplasm"/>
    <property type="evidence" value="ECO:0007669"/>
    <property type="project" value="TreeGrafter"/>
</dbReference>
<dbReference type="InterPro" id="IPR018253">
    <property type="entry name" value="DnaJ_domain_CS"/>
</dbReference>
<name>A0AAN8A9L7_9SACH</name>
<feature type="region of interest" description="Disordered" evidence="2">
    <location>
        <begin position="244"/>
        <end position="294"/>
    </location>
</feature>
<reference evidence="5" key="1">
    <citation type="submission" date="2023-07" db="EMBL/GenBank/DDBJ databases">
        <title>A draft genome of Kazachstania heterogenica Y-27499.</title>
        <authorList>
            <person name="Donic C."/>
            <person name="Kralova J.S."/>
            <person name="Fidel L."/>
            <person name="Ben-Dor S."/>
            <person name="Jung S."/>
        </authorList>
    </citation>
    <scope>NUCLEOTIDE SEQUENCE [LARGE SCALE GENOMIC DNA]</scope>
    <source>
        <strain evidence="5">Y27499</strain>
    </source>
</reference>
<dbReference type="Proteomes" id="UP001306508">
    <property type="component" value="Unassembled WGS sequence"/>
</dbReference>
<evidence type="ECO:0000313" key="5">
    <source>
        <dbReference type="Proteomes" id="UP001306508"/>
    </source>
</evidence>
<evidence type="ECO:0000259" key="3">
    <source>
        <dbReference type="PROSITE" id="PS50076"/>
    </source>
</evidence>
<dbReference type="PRINTS" id="PR00625">
    <property type="entry name" value="JDOMAIN"/>
</dbReference>
<protein>
    <recommendedName>
        <fullName evidence="3">J domain-containing protein</fullName>
    </recommendedName>
</protein>
<dbReference type="GO" id="GO:0042026">
    <property type="term" value="P:protein refolding"/>
    <property type="evidence" value="ECO:0007669"/>
    <property type="project" value="TreeGrafter"/>
</dbReference>
<keyword evidence="5" id="KW-1185">Reference proteome</keyword>
<comment type="caution">
    <text evidence="4">The sequence shown here is derived from an EMBL/GenBank/DDBJ whole genome shotgun (WGS) entry which is preliminary data.</text>
</comment>
<dbReference type="PANTHER" id="PTHR43096">
    <property type="entry name" value="DNAJ HOMOLOG 1, MITOCHONDRIAL-RELATED"/>
    <property type="match status" value="1"/>
</dbReference>
<evidence type="ECO:0000256" key="2">
    <source>
        <dbReference type="SAM" id="MobiDB-lite"/>
    </source>
</evidence>